<proteinExistence type="predicted"/>
<dbReference type="Pfam" id="PF18306">
    <property type="entry name" value="LDcluster4"/>
    <property type="match status" value="1"/>
</dbReference>
<evidence type="ECO:0000313" key="1">
    <source>
        <dbReference type="EMBL" id="HGZ43074.1"/>
    </source>
</evidence>
<sequence length="185" mass="19579">MHVPSRRPLVAVYGSSTVREGDRAYADALALGRALGAAGADVVTGGYGGVMEAASRGAHEAGAHVVGVTVELFERRGPVNPWVRERVHTPDLFERLRHITSRADGFVVAHGSVGTLTELFLTWNLLVADGRPQAPLVAFGAAWPALLRAARQPELVPDELFRYVREAATPEEAARLALGAAAPGS</sequence>
<protein>
    <submittedName>
        <fullName evidence="1">LOG family protein</fullName>
    </submittedName>
</protein>
<dbReference type="SUPFAM" id="SSF102405">
    <property type="entry name" value="MCP/YpsA-like"/>
    <property type="match status" value="1"/>
</dbReference>
<dbReference type="InterPro" id="IPR052341">
    <property type="entry name" value="LOG_family_nucleotidases"/>
</dbReference>
<dbReference type="EMBL" id="DSQF01000012">
    <property type="protein sequence ID" value="HGZ43074.1"/>
    <property type="molecule type" value="Genomic_DNA"/>
</dbReference>
<dbReference type="Gene3D" id="3.40.50.450">
    <property type="match status" value="1"/>
</dbReference>
<dbReference type="AlphaFoldDB" id="A0A832I1N5"/>
<reference evidence="1" key="1">
    <citation type="journal article" date="2020" name="mSystems">
        <title>Genome- and Community-Level Interaction Insights into Carbon Utilization and Element Cycling Functions of Hydrothermarchaeota in Hydrothermal Sediment.</title>
        <authorList>
            <person name="Zhou Z."/>
            <person name="Liu Y."/>
            <person name="Xu W."/>
            <person name="Pan J."/>
            <person name="Luo Z.H."/>
            <person name="Li M."/>
        </authorList>
    </citation>
    <scope>NUCLEOTIDE SEQUENCE [LARGE SCALE GENOMIC DNA]</scope>
    <source>
        <strain evidence="1">SpSt-381</strain>
    </source>
</reference>
<dbReference type="GO" id="GO:0005829">
    <property type="term" value="C:cytosol"/>
    <property type="evidence" value="ECO:0007669"/>
    <property type="project" value="TreeGrafter"/>
</dbReference>
<dbReference type="PANTHER" id="PTHR43393">
    <property type="entry name" value="CYTOKININ RIBOSIDE 5'-MONOPHOSPHATE PHOSPHORIBOHYDROLASE"/>
    <property type="match status" value="1"/>
</dbReference>
<accession>A0A832I1N5</accession>
<comment type="caution">
    <text evidence="1">The sequence shown here is derived from an EMBL/GenBank/DDBJ whole genome shotgun (WGS) entry which is preliminary data.</text>
</comment>
<dbReference type="PANTHER" id="PTHR43393:SF3">
    <property type="entry name" value="LYSINE DECARBOXYLASE-LIKE PROTEIN"/>
    <property type="match status" value="1"/>
</dbReference>
<dbReference type="InterPro" id="IPR041164">
    <property type="entry name" value="LDcluster4"/>
</dbReference>
<gene>
    <name evidence="1" type="ORF">ENR23_06565</name>
</gene>
<organism evidence="1">
    <name type="scientific">Eiseniibacteriota bacterium</name>
    <dbReference type="NCBI Taxonomy" id="2212470"/>
    <lineage>
        <taxon>Bacteria</taxon>
        <taxon>Candidatus Eiseniibacteriota</taxon>
    </lineage>
</organism>
<name>A0A832I1N5_UNCEI</name>